<dbReference type="EMBL" id="VIWT01000002">
    <property type="protein sequence ID" value="TWF91153.1"/>
    <property type="molecule type" value="Genomic_DNA"/>
</dbReference>
<sequence length="306" mass="31844">MRAVTYDSYAPDNSQLRYGEVAEPKVGPGEVLIQVRAAAVNPVDWKVMAGGLDGMMETVFPVVPGWDVAGVVARTGPDTPEFVPGDEVMAYARKDVVQGGTFAEYVAVAATSVARKPAALDWAQAAGLPLAGLTALRSLDRLQLGSGDVLLVHGAAGGVGSLAVQLGWDRGARVIGTASERNHAFVRELGGEPVSYGDGLIERVRALAPDGVTAVADFVGGQLETTLAVLADGGRHVSIADPGVEQHGGHWVWVRPDGAKLAELAAAVDRGALTVEVAQTFPLERTAEAFDASRTGHTRGKLVIEP</sequence>
<dbReference type="SUPFAM" id="SSF50129">
    <property type="entry name" value="GroES-like"/>
    <property type="match status" value="1"/>
</dbReference>
<protein>
    <submittedName>
        <fullName evidence="2">NADPH:quinone reductase-like Zn-dependent oxidoreductase</fullName>
    </submittedName>
</protein>
<keyword evidence="3" id="KW-1185">Reference proteome</keyword>
<dbReference type="SMART" id="SM00829">
    <property type="entry name" value="PKS_ER"/>
    <property type="match status" value="1"/>
</dbReference>
<dbReference type="PANTHER" id="PTHR44013:SF1">
    <property type="entry name" value="ZINC-TYPE ALCOHOL DEHYDROGENASE-LIKE PROTEIN C16A3.02C"/>
    <property type="match status" value="1"/>
</dbReference>
<evidence type="ECO:0000313" key="2">
    <source>
        <dbReference type="EMBL" id="TWF91153.1"/>
    </source>
</evidence>
<organism evidence="2 3">
    <name type="scientific">Kitasatospora viridis</name>
    <dbReference type="NCBI Taxonomy" id="281105"/>
    <lineage>
        <taxon>Bacteria</taxon>
        <taxon>Bacillati</taxon>
        <taxon>Actinomycetota</taxon>
        <taxon>Actinomycetes</taxon>
        <taxon>Kitasatosporales</taxon>
        <taxon>Streptomycetaceae</taxon>
        <taxon>Kitasatospora</taxon>
    </lineage>
</organism>
<dbReference type="Pfam" id="PF08240">
    <property type="entry name" value="ADH_N"/>
    <property type="match status" value="1"/>
</dbReference>
<dbReference type="Pfam" id="PF13602">
    <property type="entry name" value="ADH_zinc_N_2"/>
    <property type="match status" value="1"/>
</dbReference>
<feature type="domain" description="Enoyl reductase (ER)" evidence="1">
    <location>
        <begin position="11"/>
        <end position="304"/>
    </location>
</feature>
<dbReference type="GO" id="GO:0016491">
    <property type="term" value="F:oxidoreductase activity"/>
    <property type="evidence" value="ECO:0007669"/>
    <property type="project" value="InterPro"/>
</dbReference>
<name>A0A561TVL5_9ACTN</name>
<reference evidence="2 3" key="1">
    <citation type="submission" date="2019-06" db="EMBL/GenBank/DDBJ databases">
        <title>Sequencing the genomes of 1000 actinobacteria strains.</title>
        <authorList>
            <person name="Klenk H.-P."/>
        </authorList>
    </citation>
    <scope>NUCLEOTIDE SEQUENCE [LARGE SCALE GENOMIC DNA]</scope>
    <source>
        <strain evidence="2 3">DSM 44826</strain>
    </source>
</reference>
<dbReference type="InterPro" id="IPR036291">
    <property type="entry name" value="NAD(P)-bd_dom_sf"/>
</dbReference>
<proteinExistence type="predicted"/>
<dbReference type="Proteomes" id="UP000317940">
    <property type="component" value="Unassembled WGS sequence"/>
</dbReference>
<comment type="caution">
    <text evidence="2">The sequence shown here is derived from an EMBL/GenBank/DDBJ whole genome shotgun (WGS) entry which is preliminary data.</text>
</comment>
<dbReference type="InterPro" id="IPR011032">
    <property type="entry name" value="GroES-like_sf"/>
</dbReference>
<dbReference type="AlphaFoldDB" id="A0A561TVL5"/>
<accession>A0A561TVL5</accession>
<dbReference type="OrthoDB" id="3727682at2"/>
<dbReference type="InterPro" id="IPR052733">
    <property type="entry name" value="Chloroplast_QOR"/>
</dbReference>
<dbReference type="PANTHER" id="PTHR44013">
    <property type="entry name" value="ZINC-TYPE ALCOHOL DEHYDROGENASE-LIKE PROTEIN C16A3.02C"/>
    <property type="match status" value="1"/>
</dbReference>
<evidence type="ECO:0000313" key="3">
    <source>
        <dbReference type="Proteomes" id="UP000317940"/>
    </source>
</evidence>
<dbReference type="Gene3D" id="3.40.50.720">
    <property type="entry name" value="NAD(P)-binding Rossmann-like Domain"/>
    <property type="match status" value="1"/>
</dbReference>
<dbReference type="CDD" id="cd05289">
    <property type="entry name" value="MDR_like_2"/>
    <property type="match status" value="1"/>
</dbReference>
<dbReference type="InterPro" id="IPR020843">
    <property type="entry name" value="ER"/>
</dbReference>
<dbReference type="InterPro" id="IPR013154">
    <property type="entry name" value="ADH-like_N"/>
</dbReference>
<evidence type="ECO:0000259" key="1">
    <source>
        <dbReference type="SMART" id="SM00829"/>
    </source>
</evidence>
<dbReference type="Gene3D" id="3.90.180.10">
    <property type="entry name" value="Medium-chain alcohol dehydrogenases, catalytic domain"/>
    <property type="match status" value="1"/>
</dbReference>
<dbReference type="SUPFAM" id="SSF51735">
    <property type="entry name" value="NAD(P)-binding Rossmann-fold domains"/>
    <property type="match status" value="1"/>
</dbReference>
<gene>
    <name evidence="2" type="ORF">FHX73_12265</name>
</gene>
<dbReference type="RefSeq" id="WP_145908780.1">
    <property type="nucleotide sequence ID" value="NZ_BAAAMZ010000002.1"/>
</dbReference>